<evidence type="ECO:0000313" key="7">
    <source>
        <dbReference type="Proteomes" id="UP000808388"/>
    </source>
</evidence>
<sequence length="173" mass="19134">MLTKVEKGKIVEELKEKIAKQRVAIFSNFHGLSVTKQQELRRSLKKENAEYKVAKKTLISRAFESAKIPFVHKDFKGELSVIFGYGDEASPAKSLFKFGRKNPDAISIVGGILGSRALSKDEVVSLAKLPSREELLGQVARAISAPIRGFLNVLNGNQRKLVLALSEIARKKS</sequence>
<comment type="caution">
    <text evidence="6">The sequence shown here is derived from an EMBL/GenBank/DDBJ whole genome shotgun (WGS) entry which is preliminary data.</text>
</comment>
<dbReference type="GO" id="GO:0006412">
    <property type="term" value="P:translation"/>
    <property type="evidence" value="ECO:0007669"/>
    <property type="project" value="UniProtKB-UniRule"/>
</dbReference>
<dbReference type="CDD" id="cd05797">
    <property type="entry name" value="Ribosomal_L10"/>
    <property type="match status" value="1"/>
</dbReference>
<dbReference type="InterPro" id="IPR001790">
    <property type="entry name" value="Ribosomal_uL10"/>
</dbReference>
<dbReference type="NCBIfam" id="NF000955">
    <property type="entry name" value="PRK00099.1-1"/>
    <property type="match status" value="1"/>
</dbReference>
<dbReference type="EMBL" id="JACQCQ010000009">
    <property type="protein sequence ID" value="MBI3627566.1"/>
    <property type="molecule type" value="Genomic_DNA"/>
</dbReference>
<dbReference type="AlphaFoldDB" id="A0A9D6QYM4"/>
<dbReference type="InterPro" id="IPR022973">
    <property type="entry name" value="Ribosomal_uL10_bac"/>
</dbReference>
<dbReference type="Proteomes" id="UP000808388">
    <property type="component" value="Unassembled WGS sequence"/>
</dbReference>
<evidence type="ECO:0000256" key="1">
    <source>
        <dbReference type="ARBA" id="ARBA00008889"/>
    </source>
</evidence>
<dbReference type="GO" id="GO:0070180">
    <property type="term" value="F:large ribosomal subunit rRNA binding"/>
    <property type="evidence" value="ECO:0007669"/>
    <property type="project" value="UniProtKB-UniRule"/>
</dbReference>
<accession>A0A9D6QYM4</accession>
<keyword evidence="5" id="KW-0699">rRNA-binding</keyword>
<dbReference type="PANTHER" id="PTHR11560">
    <property type="entry name" value="39S RIBOSOMAL PROTEIN L10, MITOCHONDRIAL"/>
    <property type="match status" value="1"/>
</dbReference>
<proteinExistence type="inferred from homology"/>
<keyword evidence="5" id="KW-0694">RNA-binding</keyword>
<dbReference type="GO" id="GO:0005840">
    <property type="term" value="C:ribosome"/>
    <property type="evidence" value="ECO:0007669"/>
    <property type="project" value="UniProtKB-KW"/>
</dbReference>
<reference evidence="6" key="1">
    <citation type="submission" date="2020-07" db="EMBL/GenBank/DDBJ databases">
        <title>Huge and variable diversity of episymbiotic CPR bacteria and DPANN archaea in groundwater ecosystems.</title>
        <authorList>
            <person name="He C.Y."/>
            <person name="Keren R."/>
            <person name="Whittaker M."/>
            <person name="Farag I.F."/>
            <person name="Doudna J."/>
            <person name="Cate J.H.D."/>
            <person name="Banfield J.F."/>
        </authorList>
    </citation>
    <scope>NUCLEOTIDE SEQUENCE</scope>
    <source>
        <strain evidence="6">NC_groundwater_972_Pr1_S-0.2um_49_27</strain>
    </source>
</reference>
<dbReference type="SUPFAM" id="SSF160369">
    <property type="entry name" value="Ribosomal protein L10-like"/>
    <property type="match status" value="1"/>
</dbReference>
<comment type="similarity">
    <text evidence="1 5">Belongs to the universal ribosomal protein uL10 family.</text>
</comment>
<dbReference type="Pfam" id="PF00466">
    <property type="entry name" value="Ribosomal_L10"/>
    <property type="match status" value="1"/>
</dbReference>
<dbReference type="HAMAP" id="MF_00362">
    <property type="entry name" value="Ribosomal_uL10"/>
    <property type="match status" value="1"/>
</dbReference>
<evidence type="ECO:0000256" key="4">
    <source>
        <dbReference type="ARBA" id="ARBA00035202"/>
    </source>
</evidence>
<evidence type="ECO:0000256" key="2">
    <source>
        <dbReference type="ARBA" id="ARBA00022980"/>
    </source>
</evidence>
<protein>
    <recommendedName>
        <fullName evidence="4 5">Large ribosomal subunit protein uL10</fullName>
    </recommendedName>
</protein>
<organism evidence="6 7">
    <name type="scientific">Candidatus Sungiibacteriota bacterium</name>
    <dbReference type="NCBI Taxonomy" id="2750080"/>
    <lineage>
        <taxon>Bacteria</taxon>
        <taxon>Candidatus Sungiibacteriota</taxon>
    </lineage>
</organism>
<name>A0A9D6QYM4_9BACT</name>
<keyword evidence="3 5" id="KW-0687">Ribonucleoprotein</keyword>
<dbReference type="Gene3D" id="3.30.70.1730">
    <property type="match status" value="1"/>
</dbReference>
<comment type="subunit">
    <text evidence="5">Part of the ribosomal stalk of the 50S ribosomal subunit. The N-terminus interacts with L11 and the large rRNA to form the base of the stalk. The C-terminus forms an elongated spine to which L12 dimers bind in a sequential fashion forming a multimeric L10(L12)X complex.</text>
</comment>
<dbReference type="InterPro" id="IPR047865">
    <property type="entry name" value="Ribosomal_uL10_bac_type"/>
</dbReference>
<dbReference type="Gene3D" id="6.10.250.290">
    <property type="match status" value="1"/>
</dbReference>
<keyword evidence="2 5" id="KW-0689">Ribosomal protein</keyword>
<evidence type="ECO:0000313" key="6">
    <source>
        <dbReference type="EMBL" id="MBI3627566.1"/>
    </source>
</evidence>
<evidence type="ECO:0000256" key="5">
    <source>
        <dbReference type="HAMAP-Rule" id="MF_00362"/>
    </source>
</evidence>
<dbReference type="GO" id="GO:1990904">
    <property type="term" value="C:ribonucleoprotein complex"/>
    <property type="evidence" value="ECO:0007669"/>
    <property type="project" value="UniProtKB-KW"/>
</dbReference>
<evidence type="ECO:0000256" key="3">
    <source>
        <dbReference type="ARBA" id="ARBA00023274"/>
    </source>
</evidence>
<dbReference type="InterPro" id="IPR043141">
    <property type="entry name" value="Ribosomal_uL10-like_sf"/>
</dbReference>
<comment type="function">
    <text evidence="5">Forms part of the ribosomal stalk, playing a central role in the interaction of the ribosome with GTP-bound translation factors.</text>
</comment>
<gene>
    <name evidence="5" type="primary">rplJ</name>
    <name evidence="6" type="ORF">HY220_02355</name>
</gene>